<dbReference type="InterPro" id="IPR023213">
    <property type="entry name" value="CAT-like_dom_sf"/>
</dbReference>
<dbReference type="FunFam" id="3.40.50.980:FF:000001">
    <property type="entry name" value="Non-ribosomal peptide synthetase"/>
    <property type="match status" value="2"/>
</dbReference>
<dbReference type="EMBL" id="CP059734">
    <property type="protein sequence ID" value="WDE09181.1"/>
    <property type="molecule type" value="Genomic_DNA"/>
</dbReference>
<dbReference type="CDD" id="cd12114">
    <property type="entry name" value="A_NRPS_TlmIV_like"/>
    <property type="match status" value="1"/>
</dbReference>
<dbReference type="InterPro" id="IPR036736">
    <property type="entry name" value="ACP-like_sf"/>
</dbReference>
<dbReference type="PANTHER" id="PTHR45527:SF1">
    <property type="entry name" value="FATTY ACID SYNTHASE"/>
    <property type="match status" value="1"/>
</dbReference>
<evidence type="ECO:0000259" key="4">
    <source>
        <dbReference type="PROSITE" id="PS50075"/>
    </source>
</evidence>
<keyword evidence="3" id="KW-0597">Phosphoprotein</keyword>
<feature type="domain" description="Carrier" evidence="4">
    <location>
        <begin position="2135"/>
        <end position="2210"/>
    </location>
</feature>
<dbReference type="InterPro" id="IPR000873">
    <property type="entry name" value="AMP-dep_synth/lig_dom"/>
</dbReference>
<dbReference type="SUPFAM" id="SSF53335">
    <property type="entry name" value="S-adenosyl-L-methionine-dependent methyltransferases"/>
    <property type="match status" value="1"/>
</dbReference>
<comment type="cofactor">
    <cofactor evidence="1">
        <name>pantetheine 4'-phosphate</name>
        <dbReference type="ChEBI" id="CHEBI:47942"/>
    </cofactor>
</comment>
<dbReference type="GO" id="GO:0009239">
    <property type="term" value="P:enterobactin biosynthetic process"/>
    <property type="evidence" value="ECO:0007669"/>
    <property type="project" value="TreeGrafter"/>
</dbReference>
<dbReference type="SUPFAM" id="SSF52777">
    <property type="entry name" value="CoA-dependent acyltransferases"/>
    <property type="match status" value="6"/>
</dbReference>
<dbReference type="RefSeq" id="WP_274038678.1">
    <property type="nucleotide sequence ID" value="NZ_CP059734.1"/>
</dbReference>
<dbReference type="InterPro" id="IPR020845">
    <property type="entry name" value="AMP-binding_CS"/>
</dbReference>
<dbReference type="GO" id="GO:0043041">
    <property type="term" value="P:amino acid activation for nonribosomal peptide biosynthetic process"/>
    <property type="evidence" value="ECO:0007669"/>
    <property type="project" value="TreeGrafter"/>
</dbReference>
<dbReference type="InterPro" id="IPR009081">
    <property type="entry name" value="PP-bd_ACP"/>
</dbReference>
<dbReference type="InterPro" id="IPR020806">
    <property type="entry name" value="PKS_PP-bd"/>
</dbReference>
<dbReference type="NCBIfam" id="NF003417">
    <property type="entry name" value="PRK04813.1"/>
    <property type="match status" value="4"/>
</dbReference>
<dbReference type="Gene3D" id="1.10.10.1830">
    <property type="entry name" value="Non-ribosomal peptide synthase, adenylation domain"/>
    <property type="match status" value="1"/>
</dbReference>
<dbReference type="InterPro" id="IPR045851">
    <property type="entry name" value="AMP-bd_C_sf"/>
</dbReference>
<dbReference type="Gene3D" id="1.10.1200.10">
    <property type="entry name" value="ACP-like"/>
    <property type="match status" value="3"/>
</dbReference>
<evidence type="ECO:0000313" key="6">
    <source>
        <dbReference type="Proteomes" id="UP000032352"/>
    </source>
</evidence>
<dbReference type="Gene3D" id="3.40.50.12780">
    <property type="entry name" value="N-terminal domain of ligase-like"/>
    <property type="match status" value="2"/>
</dbReference>
<dbReference type="PROSITE" id="PS00455">
    <property type="entry name" value="AMP_BINDING"/>
    <property type="match status" value="3"/>
</dbReference>
<accession>A0AAF0CE31</accession>
<dbReference type="PROSITE" id="PS50075">
    <property type="entry name" value="CARRIER"/>
    <property type="match status" value="3"/>
</dbReference>
<dbReference type="SMART" id="SM00823">
    <property type="entry name" value="PKS_PP"/>
    <property type="match status" value="3"/>
</dbReference>
<dbReference type="InterPro" id="IPR010071">
    <property type="entry name" value="AA_adenyl_dom"/>
</dbReference>
<dbReference type="InterPro" id="IPR041464">
    <property type="entry name" value="TubC_N"/>
</dbReference>
<dbReference type="InterPro" id="IPR044894">
    <property type="entry name" value="TubC_N_sf"/>
</dbReference>
<dbReference type="Pfam" id="PF13193">
    <property type="entry name" value="AMP-binding_C"/>
    <property type="match status" value="1"/>
</dbReference>
<dbReference type="Pfam" id="PF00550">
    <property type="entry name" value="PP-binding"/>
    <property type="match status" value="3"/>
</dbReference>
<feature type="domain" description="Carrier" evidence="4">
    <location>
        <begin position="3596"/>
        <end position="3671"/>
    </location>
</feature>
<dbReference type="FunFam" id="3.40.50.12780:FF:000012">
    <property type="entry name" value="Non-ribosomal peptide synthetase"/>
    <property type="match status" value="3"/>
</dbReference>
<evidence type="ECO:0000256" key="1">
    <source>
        <dbReference type="ARBA" id="ARBA00001957"/>
    </source>
</evidence>
<keyword evidence="2" id="KW-0596">Phosphopantetheine</keyword>
<gene>
    <name evidence="5" type="ORF">SG34_030930</name>
</gene>
<protein>
    <submittedName>
        <fullName evidence="5">Amino acid adenylation domain-containing protein</fullName>
    </submittedName>
</protein>
<dbReference type="InterPro" id="IPR041698">
    <property type="entry name" value="Methyltransf_25"/>
</dbReference>
<dbReference type="GO" id="GO:0009366">
    <property type="term" value="C:enterobactin synthetase complex"/>
    <property type="evidence" value="ECO:0007669"/>
    <property type="project" value="TreeGrafter"/>
</dbReference>
<evidence type="ECO:0000313" key="5">
    <source>
        <dbReference type="EMBL" id="WDE09181.1"/>
    </source>
</evidence>
<dbReference type="Gene3D" id="3.30.559.30">
    <property type="entry name" value="Nonribosomal peptide synthetase, condensation domain"/>
    <property type="match status" value="3"/>
</dbReference>
<dbReference type="FunFam" id="1.10.1200.10:FF:000005">
    <property type="entry name" value="Nonribosomal peptide synthetase 1"/>
    <property type="match status" value="3"/>
</dbReference>
<dbReference type="KEGG" id="tvd:SG34_030930"/>
<dbReference type="PROSITE" id="PS00012">
    <property type="entry name" value="PHOSPHOPANTETHEINE"/>
    <property type="match status" value="2"/>
</dbReference>
<dbReference type="Pfam" id="PF00501">
    <property type="entry name" value="AMP-binding"/>
    <property type="match status" value="3"/>
</dbReference>
<dbReference type="Proteomes" id="UP000032352">
    <property type="component" value="Chromosome pTvir"/>
</dbReference>
<dbReference type="InterPro" id="IPR042099">
    <property type="entry name" value="ANL_N_sf"/>
</dbReference>
<dbReference type="GO" id="GO:0031177">
    <property type="term" value="F:phosphopantetheine binding"/>
    <property type="evidence" value="ECO:0007669"/>
    <property type="project" value="InterPro"/>
</dbReference>
<dbReference type="InterPro" id="IPR001242">
    <property type="entry name" value="Condensation_dom"/>
</dbReference>
<dbReference type="CDD" id="cd17643">
    <property type="entry name" value="A_NRPS_Cytc1-like"/>
    <property type="match status" value="2"/>
</dbReference>
<keyword evidence="6" id="KW-1185">Reference proteome</keyword>
<dbReference type="SUPFAM" id="SSF47336">
    <property type="entry name" value="ACP-like"/>
    <property type="match status" value="3"/>
</dbReference>
<dbReference type="InterPro" id="IPR029063">
    <property type="entry name" value="SAM-dependent_MTases_sf"/>
</dbReference>
<dbReference type="Pfam" id="PF13649">
    <property type="entry name" value="Methyltransf_25"/>
    <property type="match status" value="1"/>
</dbReference>
<dbReference type="PANTHER" id="PTHR45527">
    <property type="entry name" value="NONRIBOSOMAL PEPTIDE SYNTHETASE"/>
    <property type="match status" value="1"/>
</dbReference>
<evidence type="ECO:0000256" key="2">
    <source>
        <dbReference type="ARBA" id="ARBA00022450"/>
    </source>
</evidence>
<dbReference type="Gene3D" id="3.30.300.30">
    <property type="match status" value="4"/>
</dbReference>
<dbReference type="CDD" id="cd19531">
    <property type="entry name" value="LCL_NRPS-like"/>
    <property type="match status" value="3"/>
</dbReference>
<dbReference type="FunFam" id="3.30.300.30:FF:000015">
    <property type="entry name" value="Nonribosomal peptide synthase SidD"/>
    <property type="match status" value="2"/>
</dbReference>
<dbReference type="Gene3D" id="3.30.559.10">
    <property type="entry name" value="Chloramphenicol acetyltransferase-like domain"/>
    <property type="match status" value="3"/>
</dbReference>
<proteinExistence type="predicted"/>
<dbReference type="FunFam" id="2.30.38.10:FF:000001">
    <property type="entry name" value="Non-ribosomal peptide synthetase PvdI"/>
    <property type="match status" value="1"/>
</dbReference>
<dbReference type="CDD" id="cd02440">
    <property type="entry name" value="AdoMet_MTases"/>
    <property type="match status" value="1"/>
</dbReference>
<dbReference type="FunFam" id="3.40.50.980:FF:000002">
    <property type="entry name" value="Enterobactin synthetase component F"/>
    <property type="match status" value="2"/>
</dbReference>
<dbReference type="FunFam" id="3.30.559.10:FF:000012">
    <property type="entry name" value="Non-ribosomal peptide synthetase"/>
    <property type="match status" value="1"/>
</dbReference>
<evidence type="ECO:0000256" key="3">
    <source>
        <dbReference type="ARBA" id="ARBA00022553"/>
    </source>
</evidence>
<dbReference type="Pfam" id="PF18563">
    <property type="entry name" value="TubC_N"/>
    <property type="match status" value="1"/>
</dbReference>
<organism evidence="5 6">
    <name type="scientific">Thalassomonas viridans</name>
    <dbReference type="NCBI Taxonomy" id="137584"/>
    <lineage>
        <taxon>Bacteria</taxon>
        <taxon>Pseudomonadati</taxon>
        <taxon>Pseudomonadota</taxon>
        <taxon>Gammaproteobacteria</taxon>
        <taxon>Alteromonadales</taxon>
        <taxon>Colwelliaceae</taxon>
        <taxon>Thalassomonas</taxon>
    </lineage>
</organism>
<dbReference type="InterPro" id="IPR025110">
    <property type="entry name" value="AMP-bd_C"/>
</dbReference>
<reference evidence="5 6" key="1">
    <citation type="journal article" date="2015" name="Genome Announc.">
        <title>Draft Genome Sequences of Marine Isolates of Thalassomonas viridans and Thalassomonas actiniarum.</title>
        <authorList>
            <person name="Olonade I."/>
            <person name="van Zyl L.J."/>
            <person name="Trindade M."/>
        </authorList>
    </citation>
    <scope>NUCLEOTIDE SEQUENCE [LARGE SCALE GENOMIC DNA]</scope>
    <source>
        <strain evidence="5 6">XOM25</strain>
    </source>
</reference>
<dbReference type="SUPFAM" id="SSF56801">
    <property type="entry name" value="Acetyl-CoA synthetase-like"/>
    <property type="match status" value="3"/>
</dbReference>
<reference evidence="5 6" key="2">
    <citation type="journal article" date="2022" name="Mar. Drugs">
        <title>Bioassay-Guided Fractionation Leads to the Detection of Cholic Acid Generated by the Rare Thalassomonas sp.</title>
        <authorList>
            <person name="Pheiffer F."/>
            <person name="Schneider Y.K."/>
            <person name="Hansen E.H."/>
            <person name="Andersen J.H."/>
            <person name="Isaksson J."/>
            <person name="Busche T."/>
            <person name="R C."/>
            <person name="Kalinowski J."/>
            <person name="Zyl L.V."/>
            <person name="Trindade M."/>
        </authorList>
    </citation>
    <scope>NUCLEOTIDE SEQUENCE [LARGE SCALE GENOMIC DNA]</scope>
    <source>
        <strain evidence="5 6">XOM25</strain>
    </source>
</reference>
<dbReference type="GO" id="GO:0005829">
    <property type="term" value="C:cytosol"/>
    <property type="evidence" value="ECO:0007669"/>
    <property type="project" value="TreeGrafter"/>
</dbReference>
<dbReference type="Gene3D" id="2.30.38.10">
    <property type="entry name" value="Luciferase, Domain 3"/>
    <property type="match status" value="1"/>
</dbReference>
<name>A0AAF0CE31_9GAMM</name>
<dbReference type="InterPro" id="IPR006162">
    <property type="entry name" value="Ppantetheine_attach_site"/>
</dbReference>
<dbReference type="GO" id="GO:0047527">
    <property type="term" value="F:2,3-dihydroxybenzoate-serine ligase activity"/>
    <property type="evidence" value="ECO:0007669"/>
    <property type="project" value="TreeGrafter"/>
</dbReference>
<feature type="domain" description="Carrier" evidence="4">
    <location>
        <begin position="1062"/>
        <end position="1139"/>
    </location>
</feature>
<sequence>MNINQFISWCVERSISFSLEGEDRLKINAAPGSLTDEVKEQLKARKGEILDWLKQRQRERIRPVSADRHEFPLSFAQQRLWFIDRLQKGSAEYNHPMPLKISGNFDLKAAESALHYIVGRHDILRTVYRDDGEVTQVILQDYDFSIDCHDLSRLAADEQKPALDALIDEEMQRSFDLSKDLMLRASFITLAANGEKPLEGVLLFNIHHIACDGWSLEIMMREFMELYRQINEQGKAALPELPIRYADYVMWQRDRLNREELEKQSGYWQRQLEAAPLIHDIPLDFPRPAHMSHSAGTVSGELPAPWAKKLQAMAKDKQVTVFMLCHAILSLMLSRHSHSDDLLIGTAVANRKNQALESLIGFFSNTLVLRSNNAHDTFGELLEHIKQMNLDAYDNQDVPFDFLIDRLNVPRSTAQSPLFQIMFSLTTEKTYGNESGSFRLPDVTMSLVKSEAKLGKFDLDIYANVNEKGIQFYWIYNTSLFCHQRVERFNEHLMQLFQAVLTAPDARLSELDMLSAAERQRLLVDLNPVALDPLPRADDALIHVRFERAAKDFPDAIAVDFGGQQLTYAELDLRANRLALYLLEQGVKPDTLVGLCLDKSLEMVICVLGILKAGGAYVPMDPAYPDLRLSYMLQDCNLSLLLAEQSCRERLQAMTQARIVTLEAGKGCDEFSRYSGDVPDASALGLGPEHLAYIIYTSGSTGKPKGVMQNHQNVCRLFASTGRHFEFTRDDTWLLFHSICFDFTVWELWGALFHGGRLIVPHSEVIRDSQKVVALCREKGVTVLNQTPSAFKAFSETLLASGLSLPGLRYLVFGGEALDPYIIRPWQQHFPESRCQFINMYGITETTVHASYWKVDDAGISQSVIGEKLADQTFYLLDRHRQPVPEYAVGELYIGGAGLARGYLNRPELTRERFIPDPFSREKHARLYRTGDLVRYMRDGRLVYMGRADEQVKIRGFRIELGEISSQISQFDFVSANTVTTKAGADGGMQIVAYLVLDGSGEQESQAQIARLKQALGLTLPEYMMPAAFMVLEQLPLTVNGKIDHGKLPQPDFALSASRYEAPASGLEQQLVAVWSRLLKIDPDNLSVTANFFELGGHSLLSVRLLADIREQLGCELDIATIFTRPTIRELALCITQSPGAPASAPVQRLSREKEAFPLSAQQEQLWFIDKMQGASAEYNINIALDIRGHFDLDIAASVLTQLVQRHEILRSVYREEESGPVQVIREHDGFSLQFVDFSAEQGQDKERVLQEYLSEQAVRGFDLEQDLMLRALFARLDKHHGVFMFTVHHIACDGWSVSLLVKDFLELYRALAGGGEAQLPPLAIQYADYATWSQAALSADKLEAQAAYWRETLKDLPQVHSLPLDRPRPQQQSFTGGKVSFAVDKPTLAALKQLARQTNTSLFMVLHSAFSLLLSRYSNEQDIAIGVPVANRQKKELDAVVGFFMNTLVLRTDCSNNPSFLDYLQQVRRVSLDALNHQDIPFQTVLKEIDPVRTQSHAPLFQIMLSMDNNERSDFSLQEISVRPYATHQVTSKFDMILHVDQMGEEVHFAWEFNADIFTAQTIDKMAGHLVQLLRSIVAAPQAKILALPIVAEDEKHRFIYELNKPVPGHRDDVMMHQLFMEQVRRTPEQVAVIDNDGEHSYSEIFVRAWTLARRLRQEAVAAEQLIGVRIAKGHQQVVATLAIMMAGGAYLPMEVHWPAARCLKICQKARCSLVLVADSGDAVEQAGLGTIDINRVLSENVPSPGQAGELAAGFVPVQSAKDLAYVIFTSGSTGEPKGVEIEHHAAVNTLIEMNRYYEVNENDKVLAVSALSFDLSVYDIFGLLAAGGTVVFPEQEYAADPAHWLRLIEKHQVTLWNTVPASASLLVEQLEAAGRASSAPIRQVLMSGDWIAPNLPARLWRAFPGCHPHSLGGATEAAIWSIQYPILEDMSARKSVPYGKPMYGQSFYILNEAGQFVPQGVIGELHIGGRGVARGYCRDKTQTEARFIRHLALGERLYKTGDMGRYLDDGNIEFIGRIDHQVKLRGFRIELGEIESQLTRHKLVDEAVVLIRGAGELRQLVAYVVPAKDNGQPADMDISQVLKSALAGDLPDYMVPAIYVQLPKLPLTANGKVDYKALPEFDIQSYLQQQFVAPENGLQSLLCTIWQDLLEVERVGIKDNFFELGGHSLLAIRFIGIVRTNFDIALPLRTLFENPTIDMLAREIAGLKPVKKIDFSGLQRPEKLPLSYAQRRLWFIDKYNQGSAEYNMPGGFLLAGKLDKDAFSYALTSIMNRHEALRTSFYEDGGKPYQLVREQFDLPVTEYDYSHLSEAACQSAVAELLRAESGRVFDLKNDLLVKFNLIRCATDKHVIQFNLHHIISDGWSMGILVDEFSHFYRAGCTGTAPTLPELSVQYADFALWQSDWLGNEAVNRTLAYWKEQLAGIAQQHNLPLDKPRPANRRFQGKAFRQKFDSGLTKAINDSCHAHNVTLFMYLQSVFAVLVGRYSNDADVVMGTAVSGREHQDIEPLIGFFVNSIALRSDLSGNPDFTDFLQANRRNILDAYEHQDLPFDLLVEELNPERSTAHNPLFQIMFVLQNNELGDMALPELSLKLQQREHVDNKFDLHLMTEELNGELFTYWVYDTDLFTESSIARMADSYQSLLEAVTSDADQGIMTLPLLSSRQQQALLTAPREHKSGAEVFAIHRRFEQQAKKFPDNTALVFEDSSLSYRELNAQANQVARHLIRQGVRPNTLVGLSVDRSLDMLVAILAILKAGAAYVPLDPGYPGSRLAYMVQDSGIGLVVTQARLDAGFAPGISCLFIDEKDTFAAYSTENVGLSPADFDEHSLAYIIYTSGSTGEPKGVMVEHANVSRLFTTSDPLFGFGEQDTWTLFHSYAFDFSVWEIWGALLYGGKLVVVPPEVTTSAAAFADLICELGVTVLNQTPSAFYQLISSLNHKAAHRLRYVVFGGEALEFKKLEPWFEGQPAENTRLINMYGITETTVHVTFYELQPGEAQHSVIGKPLPDLTGVVCNEFFELQPVNVEGELLVSGAGVSRGYLNRPALTRERFVDLAFGDQAEDKWYRTGDLVRRLDNGDLVFSGRIDSQVKVRGFRIETGEVEHAIQKSPLIEEALVIACEGSDGEDALVAYLRPTRELLAQYDGTHDVEGVESWQGIFENTYAADMREANLALEPETDITGWHCSYRENLIPVAEMEEWLAQTIEVIHGLKPKKVLEIGVGTGMLLYRYAGSCDAVTAVDISATVLDKVAAGVNAKGWSHVELHQCDAASLQPFHGGGYDTVILNSVAQYFPSFNYFADVLDSMLNCLAPGGKIFLGDIRNLDLLGAFSASVALFQSEPSTPADFVYQKAASAMQHEEELLLSPAYFSELACRHPKVSTTDILVKQGSYMNEMMRYRYDVVIGRETPVAEKVSHWYRWQDKEHLQALLAGAGHESFGVTGLLNPRIAADASAYENLRSHFRQDVGQMKAEVSDKRCDALAQLGQKAKALGYEMKMTWDQGQANKLDLIFIAAGARNRPAIHPYQRVEKRELSNAPQLRTISRQIMPGIKAGLEKSLPRFMVPSAFMLLEKFPLTANGKIDTSALPKWIAMARDEYVAPTNEMQAGLQLIWQKVLNQPEISINSNFFELGGHSLLVTRLVNEINKAMSVELKVKDIFERPSVAALALYITELKAARALLADAETGNSAEQLEEMEW</sequence>
<dbReference type="Gene3D" id="3.40.50.150">
    <property type="entry name" value="Vaccinia Virus protein VP39"/>
    <property type="match status" value="1"/>
</dbReference>
<dbReference type="Pfam" id="PF00668">
    <property type="entry name" value="Condensation"/>
    <property type="match status" value="3"/>
</dbReference>
<dbReference type="Gene3D" id="3.40.50.980">
    <property type="match status" value="2"/>
</dbReference>
<dbReference type="NCBIfam" id="TIGR01733">
    <property type="entry name" value="AA-adenyl-dom"/>
    <property type="match status" value="3"/>
</dbReference>